<evidence type="ECO:0000313" key="1">
    <source>
        <dbReference type="EMBL" id="KYB45752.1"/>
    </source>
</evidence>
<gene>
    <name evidence="1" type="ORF">AB664_34050</name>
</gene>
<organism evidence="1">
    <name type="scientific">Brucella anthropi</name>
    <name type="common">Ochrobactrum anthropi</name>
    <dbReference type="NCBI Taxonomy" id="529"/>
    <lineage>
        <taxon>Bacteria</taxon>
        <taxon>Pseudomonadati</taxon>
        <taxon>Pseudomonadota</taxon>
        <taxon>Alphaproteobacteria</taxon>
        <taxon>Hyphomicrobiales</taxon>
        <taxon>Brucellaceae</taxon>
        <taxon>Brucella/Ochrobactrum group</taxon>
        <taxon>Brucella</taxon>
    </lineage>
</organism>
<dbReference type="EMBL" id="LUAY01002949">
    <property type="protein sequence ID" value="KYB45752.1"/>
    <property type="molecule type" value="Genomic_DNA"/>
</dbReference>
<name>A0A656Z5J2_BRUAN</name>
<sequence>MYSGRGVALSMSLGQAIGRWVIGHDQDDQMPLPITNMHPVPFHPIATQVANRMHVWNRVRDALDK</sequence>
<comment type="caution">
    <text evidence="1">The sequence shown here is derived from an EMBL/GenBank/DDBJ whole genome shotgun (WGS) entry which is preliminary data.</text>
</comment>
<accession>A0A656Z5J2</accession>
<dbReference type="AlphaFoldDB" id="A0A656Z5J2"/>
<proteinExistence type="predicted"/>
<protein>
    <submittedName>
        <fullName evidence="1">Uncharacterized protein</fullName>
    </submittedName>
</protein>
<reference evidence="1" key="1">
    <citation type="submission" date="2016-02" db="EMBL/GenBank/DDBJ databases">
        <title>Genomic sequences of Ochrobactrum anthropi.</title>
        <authorList>
            <person name="Chudasama K.S."/>
            <person name="Thaker V.S."/>
        </authorList>
    </citation>
    <scope>NUCLEOTIDE SEQUENCE [LARGE SCALE GENOMIC DNA]</scope>
    <source>
        <strain evidence="1">SUBG007</strain>
    </source>
</reference>